<evidence type="ECO:0000313" key="4">
    <source>
        <dbReference type="Proteomes" id="UP001151582"/>
    </source>
</evidence>
<comment type="caution">
    <text evidence="3">The sequence shown here is derived from an EMBL/GenBank/DDBJ whole genome shotgun (WGS) entry which is preliminary data.</text>
</comment>
<organism evidence="3 4">
    <name type="scientific">Dimargaris verticillata</name>
    <dbReference type="NCBI Taxonomy" id="2761393"/>
    <lineage>
        <taxon>Eukaryota</taxon>
        <taxon>Fungi</taxon>
        <taxon>Fungi incertae sedis</taxon>
        <taxon>Zoopagomycota</taxon>
        <taxon>Kickxellomycotina</taxon>
        <taxon>Dimargaritomycetes</taxon>
        <taxon>Dimargaritales</taxon>
        <taxon>Dimargaritaceae</taxon>
        <taxon>Dimargaris</taxon>
    </lineage>
</organism>
<proteinExistence type="predicted"/>
<sequence length="94" mass="10569">MLFGTRGLKALLPLLWLSLLFGTQVLASDSNTVHQYNSPVQRPGASRPPSPYYPVTPPATPIQTNIQQVYQPDPQKEVRARERVAQSILDNWNK</sequence>
<reference evidence="3" key="1">
    <citation type="submission" date="2022-07" db="EMBL/GenBank/DDBJ databases">
        <title>Phylogenomic reconstructions and comparative analyses of Kickxellomycotina fungi.</title>
        <authorList>
            <person name="Reynolds N.K."/>
            <person name="Stajich J.E."/>
            <person name="Barry K."/>
            <person name="Grigoriev I.V."/>
            <person name="Crous P."/>
            <person name="Smith M.E."/>
        </authorList>
    </citation>
    <scope>NUCLEOTIDE SEQUENCE</scope>
    <source>
        <strain evidence="3">RSA 567</strain>
    </source>
</reference>
<dbReference type="EMBL" id="JANBQB010000247">
    <property type="protein sequence ID" value="KAJ1978949.1"/>
    <property type="molecule type" value="Genomic_DNA"/>
</dbReference>
<feature type="signal peptide" evidence="2">
    <location>
        <begin position="1"/>
        <end position="27"/>
    </location>
</feature>
<name>A0A9W8B1N4_9FUNG</name>
<keyword evidence="2" id="KW-0732">Signal</keyword>
<evidence type="ECO:0000256" key="1">
    <source>
        <dbReference type="SAM" id="MobiDB-lite"/>
    </source>
</evidence>
<keyword evidence="4" id="KW-1185">Reference proteome</keyword>
<evidence type="ECO:0000256" key="2">
    <source>
        <dbReference type="SAM" id="SignalP"/>
    </source>
</evidence>
<dbReference type="AlphaFoldDB" id="A0A9W8B1N4"/>
<evidence type="ECO:0000313" key="3">
    <source>
        <dbReference type="EMBL" id="KAJ1978949.1"/>
    </source>
</evidence>
<dbReference type="Proteomes" id="UP001151582">
    <property type="component" value="Unassembled WGS sequence"/>
</dbReference>
<feature type="region of interest" description="Disordered" evidence="1">
    <location>
        <begin position="35"/>
        <end position="54"/>
    </location>
</feature>
<feature type="chain" id="PRO_5040804163" evidence="2">
    <location>
        <begin position="28"/>
        <end position="94"/>
    </location>
</feature>
<gene>
    <name evidence="3" type="ORF">H4R34_003020</name>
</gene>
<protein>
    <submittedName>
        <fullName evidence="3">Uncharacterized protein</fullName>
    </submittedName>
</protein>
<accession>A0A9W8B1N4</accession>